<feature type="signal peptide" evidence="1">
    <location>
        <begin position="1"/>
        <end position="29"/>
    </location>
</feature>
<evidence type="ECO:0000313" key="3">
    <source>
        <dbReference type="EMBL" id="MBP2067537.1"/>
    </source>
</evidence>
<dbReference type="GeneID" id="32465433"/>
<sequence length="144" mass="14906">MKLHRHIAALAATAALAGMSMLDATPVQAASVPTAASASSTATQGWSCREATASVTGARISASICWKGSTAKAAGQVYDTKGDRHSGCGQVLKSTSSALNYCARRGAGTSVHFVTGEFHFSHPVWIRACTEHGSTHGRACSAWR</sequence>
<protein>
    <recommendedName>
        <fullName evidence="5">Secreted protein</fullName>
    </recommendedName>
</protein>
<dbReference type="HOGENOM" id="CLU_1795393_0_0_11"/>
<dbReference type="AlphaFoldDB" id="A0A061A422"/>
<accession>A0A061A422</accession>
<dbReference type="EMBL" id="JAGGLR010000031">
    <property type="protein sequence ID" value="MBP2067537.1"/>
    <property type="molecule type" value="Genomic_DNA"/>
</dbReference>
<dbReference type="EMBL" id="LK022848">
    <property type="protein sequence ID" value="CDR17580.1"/>
    <property type="molecule type" value="Genomic_DNA"/>
</dbReference>
<evidence type="ECO:0000313" key="4">
    <source>
        <dbReference type="Proteomes" id="UP000756710"/>
    </source>
</evidence>
<evidence type="ECO:0000256" key="1">
    <source>
        <dbReference type="SAM" id="SignalP"/>
    </source>
</evidence>
<feature type="chain" id="PRO_5001597601" description="Secreted protein" evidence="1">
    <location>
        <begin position="30"/>
        <end position="144"/>
    </location>
</feature>
<name>A0A061A422_9ACTN</name>
<proteinExistence type="predicted"/>
<organism evidence="2">
    <name type="scientific">Streptomyces iranensis</name>
    <dbReference type="NCBI Taxonomy" id="576784"/>
    <lineage>
        <taxon>Bacteria</taxon>
        <taxon>Bacillati</taxon>
        <taxon>Actinomycetota</taxon>
        <taxon>Actinomycetes</taxon>
        <taxon>Kitasatosporales</taxon>
        <taxon>Streptomycetaceae</taxon>
        <taxon>Streptomyces</taxon>
        <taxon>Streptomyces violaceusniger group</taxon>
    </lineage>
</organism>
<reference evidence="3 4" key="2">
    <citation type="submission" date="2021-03" db="EMBL/GenBank/DDBJ databases">
        <title>Genomic Encyclopedia of Type Strains, Phase IV (KMG-IV): sequencing the most valuable type-strain genomes for metagenomic binning, comparative biology and taxonomic classification.</title>
        <authorList>
            <person name="Goeker M."/>
        </authorList>
    </citation>
    <scope>NUCLEOTIDE SEQUENCE [LARGE SCALE GENOMIC DNA]</scope>
    <source>
        <strain evidence="3 4">DSM 41954</strain>
    </source>
</reference>
<keyword evidence="4" id="KW-1185">Reference proteome</keyword>
<evidence type="ECO:0000313" key="2">
    <source>
        <dbReference type="EMBL" id="CDR17580.1"/>
    </source>
</evidence>
<reference evidence="2" key="1">
    <citation type="submission" date="2014-05" db="EMBL/GenBank/DDBJ databases">
        <authorList>
            <person name="Horn Fabian"/>
        </authorList>
    </citation>
    <scope>NUCLEOTIDE SEQUENCE</scope>
</reference>
<dbReference type="Proteomes" id="UP000756710">
    <property type="component" value="Unassembled WGS sequence"/>
</dbReference>
<gene>
    <name evidence="3" type="ORF">J2Z30_008603</name>
    <name evidence="2" type="ORF">SIRAN9564</name>
</gene>
<evidence type="ECO:0008006" key="5">
    <source>
        <dbReference type="Google" id="ProtNLM"/>
    </source>
</evidence>
<keyword evidence="1" id="KW-0732">Signal</keyword>